<accession>A0A238HIG0</accession>
<dbReference type="Proteomes" id="UP000215450">
    <property type="component" value="Unassembled WGS sequence"/>
</dbReference>
<reference evidence="2 3" key="2">
    <citation type="submission" date="2017-06" db="EMBL/GenBank/DDBJ databases">
        <authorList>
            <person name="Kim H.J."/>
            <person name="Triplett B.A."/>
        </authorList>
    </citation>
    <scope>NUCLEOTIDE SEQUENCE [LARGE SCALE GENOMIC DNA]</scope>
    <source>
        <strain evidence="2">Kingella_eburonensis</strain>
    </source>
</reference>
<dbReference type="AlphaFoldDB" id="A0A238HIG0"/>
<evidence type="ECO:0000313" key="2">
    <source>
        <dbReference type="EMBL" id="SNB81884.1"/>
    </source>
</evidence>
<evidence type="ECO:0000313" key="3">
    <source>
        <dbReference type="Proteomes" id="UP000215450"/>
    </source>
</evidence>
<protein>
    <submittedName>
        <fullName evidence="1">Uncharacterized protein</fullName>
    </submittedName>
</protein>
<evidence type="ECO:0000313" key="1">
    <source>
        <dbReference type="EMBL" id="SMQ13301.1"/>
    </source>
</evidence>
<organism evidence="1">
    <name type="scientific">Kingella negevensis</name>
    <dbReference type="NCBI Taxonomy" id="1522312"/>
    <lineage>
        <taxon>Bacteria</taxon>
        <taxon>Pseudomonadati</taxon>
        <taxon>Pseudomonadota</taxon>
        <taxon>Betaproteobacteria</taxon>
        <taxon>Neisseriales</taxon>
        <taxon>Neisseriaceae</taxon>
        <taxon>Kingella</taxon>
    </lineage>
</organism>
<sequence length="133" mass="14845">MSVLAVKFIGSDVWHDHLYDSGLYFEPQQTRAVDFLTARKLLVHSDLFTEGSLKDVLPDDDTAALSAQAQAQQKAKDDVLDETFDVFNSVAQMDKDALAGFAKQHFSVDLNKREKVDALRDKVRGLIDQFGLA</sequence>
<name>A0A238HIG0_9NEIS</name>
<proteinExistence type="predicted"/>
<dbReference type="RefSeq" id="WP_095063275.1">
    <property type="nucleotide sequence ID" value="NZ_FXUV02000059.1"/>
</dbReference>
<dbReference type="EMBL" id="FXUV02000059">
    <property type="protein sequence ID" value="SNB81884.1"/>
    <property type="molecule type" value="Genomic_DNA"/>
</dbReference>
<dbReference type="EMBL" id="FXUV01000055">
    <property type="protein sequence ID" value="SMQ13301.1"/>
    <property type="molecule type" value="Genomic_DNA"/>
</dbReference>
<gene>
    <name evidence="1" type="ORF">KEBURONENSIS_01967</name>
    <name evidence="2" type="ORF">KEBURONENSIS_01975</name>
</gene>
<keyword evidence="3" id="KW-1185">Reference proteome</keyword>
<reference evidence="1" key="1">
    <citation type="submission" date="2017-05" db="EMBL/GenBank/DDBJ databases">
        <authorList>
            <person name="Song R."/>
            <person name="Chenine A.L."/>
            <person name="Ruprecht R.M."/>
        </authorList>
    </citation>
    <scope>NUCLEOTIDE SEQUENCE</scope>
    <source>
        <strain evidence="1">Kingella_eburonensis</strain>
    </source>
</reference>